<evidence type="ECO:0000256" key="2">
    <source>
        <dbReference type="ARBA" id="ARBA00022723"/>
    </source>
</evidence>
<dbReference type="InterPro" id="IPR011059">
    <property type="entry name" value="Metal-dep_hydrolase_composite"/>
</dbReference>
<evidence type="ECO:0000256" key="4">
    <source>
        <dbReference type="ARBA" id="ARBA00023277"/>
    </source>
</evidence>
<dbReference type="InterPro" id="IPR003764">
    <property type="entry name" value="GlcNAc_6-P_deAcase"/>
</dbReference>
<dbReference type="SUPFAM" id="SSF51338">
    <property type="entry name" value="Composite domain of metallo-dependent hydrolases"/>
    <property type="match status" value="1"/>
</dbReference>
<keyword evidence="8" id="KW-1185">Reference proteome</keyword>
<keyword evidence="3 5" id="KW-0378">Hydrolase</keyword>
<dbReference type="Gene3D" id="2.30.40.10">
    <property type="entry name" value="Urease, subunit C, domain 1"/>
    <property type="match status" value="1"/>
</dbReference>
<dbReference type="CDD" id="cd00854">
    <property type="entry name" value="NagA"/>
    <property type="match status" value="1"/>
</dbReference>
<dbReference type="PANTHER" id="PTHR11113">
    <property type="entry name" value="N-ACETYLGLUCOSAMINE-6-PHOSPHATE DEACETYLASE"/>
    <property type="match status" value="1"/>
</dbReference>
<dbReference type="InterPro" id="IPR006680">
    <property type="entry name" value="Amidohydro-rel"/>
</dbReference>
<keyword evidence="4 5" id="KW-0119">Carbohydrate metabolism</keyword>
<keyword evidence="2" id="KW-0479">Metal-binding</keyword>
<evidence type="ECO:0000313" key="8">
    <source>
        <dbReference type="Proteomes" id="UP000634134"/>
    </source>
</evidence>
<feature type="domain" description="Amidohydrolase-related" evidence="6">
    <location>
        <begin position="52"/>
        <end position="389"/>
    </location>
</feature>
<dbReference type="NCBIfam" id="TIGR00221">
    <property type="entry name" value="nagA"/>
    <property type="match status" value="1"/>
</dbReference>
<evidence type="ECO:0000256" key="1">
    <source>
        <dbReference type="ARBA" id="ARBA00010716"/>
    </source>
</evidence>
<dbReference type="InterPro" id="IPR032466">
    <property type="entry name" value="Metal_Hydrolase"/>
</dbReference>
<accession>A0ABR9WN95</accession>
<evidence type="ECO:0000313" key="7">
    <source>
        <dbReference type="EMBL" id="MBE9466569.1"/>
    </source>
</evidence>
<organism evidence="7 8">
    <name type="scientific">Dyadobacter subterraneus</name>
    <dbReference type="NCBI Taxonomy" id="2773304"/>
    <lineage>
        <taxon>Bacteria</taxon>
        <taxon>Pseudomonadati</taxon>
        <taxon>Bacteroidota</taxon>
        <taxon>Cytophagia</taxon>
        <taxon>Cytophagales</taxon>
        <taxon>Spirosomataceae</taxon>
        <taxon>Dyadobacter</taxon>
    </lineage>
</organism>
<proteinExistence type="inferred from homology"/>
<dbReference type="RefSeq" id="WP_194124784.1">
    <property type="nucleotide sequence ID" value="NZ_JACYGY010000002.1"/>
</dbReference>
<name>A0ABR9WN95_9BACT</name>
<evidence type="ECO:0000256" key="3">
    <source>
        <dbReference type="ARBA" id="ARBA00022801"/>
    </source>
</evidence>
<evidence type="ECO:0000256" key="5">
    <source>
        <dbReference type="PIRNR" id="PIRNR038994"/>
    </source>
</evidence>
<dbReference type="Proteomes" id="UP000634134">
    <property type="component" value="Unassembled WGS sequence"/>
</dbReference>
<dbReference type="PANTHER" id="PTHR11113:SF14">
    <property type="entry name" value="N-ACETYLGLUCOSAMINE-6-PHOSPHATE DEACETYLASE"/>
    <property type="match status" value="1"/>
</dbReference>
<dbReference type="PIRSF" id="PIRSF038994">
    <property type="entry name" value="NagA"/>
    <property type="match status" value="1"/>
</dbReference>
<sequence length="401" mass="43754">MTFTKIFNGKILTPHRIIDNGCVIIENGIIREVSEKNIEINDTIEIDAHGKYIAPGFIDLHIHGGGGADFMDGTEEAFLTIAKTHAKYGTTSMVPTTLTSEKEDLLKTLDLYEIANKNNKKGAQFLGMHLEGPYFAMAQRGAQDPRYIRDPDPEEYKEVLAHSSSITRWSAAPELKGAIDFAKYLKSKGVLAALAHTDAIYEEVLEGFENGYTLATHLYSGMSGVTRKNAFRYAGVIESAFIIDAMDVEIIADGIHLPAPLLKLIMKIKGPDRIALITDAMRAAGMPEGDSVLGPLKTGLKVIVEDGVAKLPDRSSFAGSVATADRLVRNMINMADVSLLDAVKMITVTPARIMNVHNRKGSLTSDRDADIVIFDKNINVEKTIVGGRVIYDSLNAGLDEF</sequence>
<gene>
    <name evidence="7" type="primary">nagA</name>
    <name evidence="7" type="ORF">IEE83_32280</name>
</gene>
<dbReference type="EC" id="3.5.1.25" evidence="7"/>
<reference evidence="8" key="1">
    <citation type="submission" date="2023-07" db="EMBL/GenBank/DDBJ databases">
        <title>Dyadobacter sp. nov 'subterranea' isolated from contaminted grondwater.</title>
        <authorList>
            <person name="Szabo I."/>
            <person name="Al-Omari J."/>
            <person name="Szerdahelyi S.G."/>
            <person name="Rado J."/>
        </authorList>
    </citation>
    <scope>NUCLEOTIDE SEQUENCE [LARGE SCALE GENOMIC DNA]</scope>
    <source>
        <strain evidence="8">UP-52</strain>
    </source>
</reference>
<evidence type="ECO:0000259" key="6">
    <source>
        <dbReference type="Pfam" id="PF01979"/>
    </source>
</evidence>
<dbReference type="GO" id="GO:0008448">
    <property type="term" value="F:N-acetylglucosamine-6-phosphate deacetylase activity"/>
    <property type="evidence" value="ECO:0007669"/>
    <property type="project" value="UniProtKB-EC"/>
</dbReference>
<dbReference type="SUPFAM" id="SSF51556">
    <property type="entry name" value="Metallo-dependent hydrolases"/>
    <property type="match status" value="1"/>
</dbReference>
<protein>
    <submittedName>
        <fullName evidence="7">N-acetylglucosamine-6-phosphate deacetylase</fullName>
        <ecNumber evidence="7">3.5.1.25</ecNumber>
    </submittedName>
</protein>
<dbReference type="Pfam" id="PF01979">
    <property type="entry name" value="Amidohydro_1"/>
    <property type="match status" value="1"/>
</dbReference>
<dbReference type="EMBL" id="JACYGY010000002">
    <property type="protein sequence ID" value="MBE9466569.1"/>
    <property type="molecule type" value="Genomic_DNA"/>
</dbReference>
<comment type="similarity">
    <text evidence="1 5">Belongs to the metallo-dependent hydrolases superfamily. NagA family.</text>
</comment>
<dbReference type="Gene3D" id="3.20.20.140">
    <property type="entry name" value="Metal-dependent hydrolases"/>
    <property type="match status" value="1"/>
</dbReference>
<comment type="caution">
    <text evidence="7">The sequence shown here is derived from an EMBL/GenBank/DDBJ whole genome shotgun (WGS) entry which is preliminary data.</text>
</comment>